<comment type="caution">
    <text evidence="5">The sequence shown here is derived from an EMBL/GenBank/DDBJ whole genome shotgun (WGS) entry which is preliminary data.</text>
</comment>
<comment type="similarity">
    <text evidence="1 2">Belongs to the anti-sigma-factor antagonist family.</text>
</comment>
<organism evidence="5 6">
    <name type="scientific">Petropleomorpha daqingensis</name>
    <dbReference type="NCBI Taxonomy" id="2026353"/>
    <lineage>
        <taxon>Bacteria</taxon>
        <taxon>Bacillati</taxon>
        <taxon>Actinomycetota</taxon>
        <taxon>Actinomycetes</taxon>
        <taxon>Geodermatophilales</taxon>
        <taxon>Geodermatophilaceae</taxon>
        <taxon>Petropleomorpha</taxon>
    </lineage>
</organism>
<evidence type="ECO:0000256" key="2">
    <source>
        <dbReference type="RuleBase" id="RU003749"/>
    </source>
</evidence>
<dbReference type="Gene3D" id="3.30.750.24">
    <property type="entry name" value="STAS domain"/>
    <property type="match status" value="1"/>
</dbReference>
<evidence type="ECO:0000259" key="4">
    <source>
        <dbReference type="PROSITE" id="PS50801"/>
    </source>
</evidence>
<evidence type="ECO:0000313" key="6">
    <source>
        <dbReference type="Proteomes" id="UP000541969"/>
    </source>
</evidence>
<dbReference type="InterPro" id="IPR002645">
    <property type="entry name" value="STAS_dom"/>
</dbReference>
<evidence type="ECO:0000256" key="3">
    <source>
        <dbReference type="SAM" id="MobiDB-lite"/>
    </source>
</evidence>
<reference evidence="5 6" key="1">
    <citation type="submission" date="2020-07" db="EMBL/GenBank/DDBJ databases">
        <title>Sequencing the genomes of 1000 actinobacteria strains.</title>
        <authorList>
            <person name="Klenk H.-P."/>
        </authorList>
    </citation>
    <scope>NUCLEOTIDE SEQUENCE [LARGE SCALE GENOMIC DNA]</scope>
    <source>
        <strain evidence="5 6">DSM 104001</strain>
    </source>
</reference>
<dbReference type="CDD" id="cd07043">
    <property type="entry name" value="STAS_anti-anti-sigma_factors"/>
    <property type="match status" value="1"/>
</dbReference>
<feature type="region of interest" description="Disordered" evidence="3">
    <location>
        <begin position="120"/>
        <end position="142"/>
    </location>
</feature>
<dbReference type="InterPro" id="IPR003658">
    <property type="entry name" value="Anti-sigma_ant"/>
</dbReference>
<evidence type="ECO:0000313" key="5">
    <source>
        <dbReference type="EMBL" id="NYJ05000.1"/>
    </source>
</evidence>
<dbReference type="GO" id="GO:0043856">
    <property type="term" value="F:anti-sigma factor antagonist activity"/>
    <property type="evidence" value="ECO:0007669"/>
    <property type="project" value="InterPro"/>
</dbReference>
<evidence type="ECO:0000256" key="1">
    <source>
        <dbReference type="ARBA" id="ARBA00009013"/>
    </source>
</evidence>
<protein>
    <recommendedName>
        <fullName evidence="2">Anti-sigma factor antagonist</fullName>
    </recommendedName>
</protein>
<feature type="domain" description="STAS" evidence="4">
    <location>
        <begin position="18"/>
        <end position="116"/>
    </location>
</feature>
<dbReference type="SUPFAM" id="SSF52091">
    <property type="entry name" value="SpoIIaa-like"/>
    <property type="match status" value="1"/>
</dbReference>
<sequence>MPVPIPPATVVPEELLSVTSSPADERGRVVVAVRGEVDAYTAPLLEACLDGQVARRRVRTVVVDLEEVTYLGAAGIAVLVRVRRRCLSRGTRLVVRTGGQRRAQLPLELAGLAQLVVPDEDGARRPARRAPVGGPRRSPGRG</sequence>
<dbReference type="Proteomes" id="UP000541969">
    <property type="component" value="Unassembled WGS sequence"/>
</dbReference>
<accession>A0A853CAR2</accession>
<dbReference type="RefSeq" id="WP_179715641.1">
    <property type="nucleotide sequence ID" value="NZ_JACBZT010000001.1"/>
</dbReference>
<gene>
    <name evidence="5" type="ORF">GGQ55_001278</name>
</gene>
<dbReference type="PANTHER" id="PTHR33495">
    <property type="entry name" value="ANTI-SIGMA FACTOR ANTAGONIST TM_1081-RELATED-RELATED"/>
    <property type="match status" value="1"/>
</dbReference>
<dbReference type="PROSITE" id="PS50801">
    <property type="entry name" value="STAS"/>
    <property type="match status" value="1"/>
</dbReference>
<feature type="compositionally biased region" description="Low complexity" evidence="3">
    <location>
        <begin position="129"/>
        <end position="142"/>
    </location>
</feature>
<dbReference type="NCBIfam" id="TIGR00377">
    <property type="entry name" value="ant_ant_sig"/>
    <property type="match status" value="1"/>
</dbReference>
<proteinExistence type="inferred from homology"/>
<keyword evidence="6" id="KW-1185">Reference proteome</keyword>
<dbReference type="PANTHER" id="PTHR33495:SF2">
    <property type="entry name" value="ANTI-SIGMA FACTOR ANTAGONIST TM_1081-RELATED"/>
    <property type="match status" value="1"/>
</dbReference>
<dbReference type="InterPro" id="IPR036513">
    <property type="entry name" value="STAS_dom_sf"/>
</dbReference>
<name>A0A853CAR2_9ACTN</name>
<dbReference type="AlphaFoldDB" id="A0A853CAR2"/>
<dbReference type="Pfam" id="PF01740">
    <property type="entry name" value="STAS"/>
    <property type="match status" value="1"/>
</dbReference>
<dbReference type="EMBL" id="JACBZT010000001">
    <property type="protein sequence ID" value="NYJ05000.1"/>
    <property type="molecule type" value="Genomic_DNA"/>
</dbReference>